<dbReference type="Proteomes" id="UP000693946">
    <property type="component" value="Linkage Group LG2"/>
</dbReference>
<evidence type="ECO:0000313" key="2">
    <source>
        <dbReference type="EMBL" id="KAG7503459.1"/>
    </source>
</evidence>
<dbReference type="EMBL" id="JAGKHQ010000012">
    <property type="protein sequence ID" value="KAG7503459.1"/>
    <property type="molecule type" value="Genomic_DNA"/>
</dbReference>
<evidence type="ECO:0000256" key="1">
    <source>
        <dbReference type="SAM" id="MobiDB-lite"/>
    </source>
</evidence>
<keyword evidence="3" id="KW-1185">Reference proteome</keyword>
<proteinExistence type="predicted"/>
<sequence length="119" mass="12731">MNRLDSAKLRGVESGGAAGVGRSSAQGAEQSSHRVTGRGEEEERLEQKSVRKLTEGLSLLDGWLRLTAGPKKSARLDSLTGGTLSSCFTSRRLTLNKLFDRTTTTSLLMLCAAVLTSSF</sequence>
<organism evidence="2 3">
    <name type="scientific">Solea senegalensis</name>
    <name type="common">Senegalese sole</name>
    <dbReference type="NCBI Taxonomy" id="28829"/>
    <lineage>
        <taxon>Eukaryota</taxon>
        <taxon>Metazoa</taxon>
        <taxon>Chordata</taxon>
        <taxon>Craniata</taxon>
        <taxon>Vertebrata</taxon>
        <taxon>Euteleostomi</taxon>
        <taxon>Actinopterygii</taxon>
        <taxon>Neopterygii</taxon>
        <taxon>Teleostei</taxon>
        <taxon>Neoteleostei</taxon>
        <taxon>Acanthomorphata</taxon>
        <taxon>Carangaria</taxon>
        <taxon>Pleuronectiformes</taxon>
        <taxon>Pleuronectoidei</taxon>
        <taxon>Soleidae</taxon>
        <taxon>Solea</taxon>
    </lineage>
</organism>
<name>A0AAV6RDG7_SOLSE</name>
<feature type="compositionally biased region" description="Basic and acidic residues" evidence="1">
    <location>
        <begin position="1"/>
        <end position="11"/>
    </location>
</feature>
<dbReference type="AlphaFoldDB" id="A0AAV6RDG7"/>
<comment type="caution">
    <text evidence="2">The sequence shown here is derived from an EMBL/GenBank/DDBJ whole genome shotgun (WGS) entry which is preliminary data.</text>
</comment>
<reference evidence="2 3" key="1">
    <citation type="journal article" date="2021" name="Sci. Rep.">
        <title>Chromosome anchoring in Senegalese sole (Solea senegalensis) reveals sex-associated markers and genome rearrangements in flatfish.</title>
        <authorList>
            <person name="Guerrero-Cozar I."/>
            <person name="Gomez-Garrido J."/>
            <person name="Berbel C."/>
            <person name="Martinez-Blanch J.F."/>
            <person name="Alioto T."/>
            <person name="Claros M.G."/>
            <person name="Gagnaire P.A."/>
            <person name="Manchado M."/>
        </authorList>
    </citation>
    <scope>NUCLEOTIDE SEQUENCE [LARGE SCALE GENOMIC DNA]</scope>
    <source>
        <strain evidence="2">Sse05_10M</strain>
    </source>
</reference>
<feature type="region of interest" description="Disordered" evidence="1">
    <location>
        <begin position="1"/>
        <end position="49"/>
    </location>
</feature>
<protein>
    <submittedName>
        <fullName evidence="2">Uncharacterized protein</fullName>
    </submittedName>
</protein>
<feature type="compositionally biased region" description="Basic and acidic residues" evidence="1">
    <location>
        <begin position="37"/>
        <end position="49"/>
    </location>
</feature>
<gene>
    <name evidence="2" type="ORF">JOB18_038965</name>
</gene>
<accession>A0AAV6RDG7</accession>
<evidence type="ECO:0000313" key="3">
    <source>
        <dbReference type="Proteomes" id="UP000693946"/>
    </source>
</evidence>